<keyword evidence="3" id="KW-0378">Hydrolase</keyword>
<dbReference type="SUPFAM" id="SSF57850">
    <property type="entry name" value="RING/U-box"/>
    <property type="match status" value="1"/>
</dbReference>
<evidence type="ECO:0000256" key="6">
    <source>
        <dbReference type="ARBA" id="ARBA00023098"/>
    </source>
</evidence>
<reference evidence="11 12" key="1">
    <citation type="journal article" date="2015" name="Sci. Rep.">
        <title>Genome of the facultative scuticociliatosis pathogen Pseudocohnilembus persalinus provides insight into its virulence through horizontal gene transfer.</title>
        <authorList>
            <person name="Xiong J."/>
            <person name="Wang G."/>
            <person name="Cheng J."/>
            <person name="Tian M."/>
            <person name="Pan X."/>
            <person name="Warren A."/>
            <person name="Jiang C."/>
            <person name="Yuan D."/>
            <person name="Miao W."/>
        </authorList>
    </citation>
    <scope>NUCLEOTIDE SEQUENCE [LARGE SCALE GENOMIC DNA]</scope>
    <source>
        <strain evidence="11">36N120E</strain>
    </source>
</reference>
<evidence type="ECO:0000259" key="10">
    <source>
        <dbReference type="PROSITE" id="PS50089"/>
    </source>
</evidence>
<organism evidence="11 12">
    <name type="scientific">Pseudocohnilembus persalinus</name>
    <name type="common">Ciliate</name>
    <dbReference type="NCBI Taxonomy" id="266149"/>
    <lineage>
        <taxon>Eukaryota</taxon>
        <taxon>Sar</taxon>
        <taxon>Alveolata</taxon>
        <taxon>Ciliophora</taxon>
        <taxon>Intramacronucleata</taxon>
        <taxon>Oligohymenophorea</taxon>
        <taxon>Scuticociliatia</taxon>
        <taxon>Philasterida</taxon>
        <taxon>Pseudocohnilembidae</taxon>
        <taxon>Pseudocohnilembus</taxon>
    </lineage>
</organism>
<dbReference type="SUPFAM" id="SSF56024">
    <property type="entry name" value="Phospholipase D/nuclease"/>
    <property type="match status" value="1"/>
</dbReference>
<protein>
    <recommendedName>
        <fullName evidence="8">Mitochondrial cardiolipin hydrolase</fullName>
    </recommendedName>
</protein>
<dbReference type="PANTHER" id="PTHR43856">
    <property type="entry name" value="CARDIOLIPIN HYDROLASE"/>
    <property type="match status" value="1"/>
</dbReference>
<name>A0A0V0Q7Z6_PSEPJ</name>
<keyword evidence="5" id="KW-0442">Lipid degradation</keyword>
<keyword evidence="1" id="KW-0479">Metal-binding</keyword>
<dbReference type="Gene3D" id="3.30.870.10">
    <property type="entry name" value="Endonuclease Chain A"/>
    <property type="match status" value="1"/>
</dbReference>
<dbReference type="Pfam" id="PF13091">
    <property type="entry name" value="PLDc_2"/>
    <property type="match status" value="1"/>
</dbReference>
<gene>
    <name evidence="11" type="ORF">PPERSA_02103</name>
</gene>
<evidence type="ECO:0000256" key="8">
    <source>
        <dbReference type="ARBA" id="ARBA00040549"/>
    </source>
</evidence>
<dbReference type="PROSITE" id="PS50089">
    <property type="entry name" value="ZF_RING_2"/>
    <property type="match status" value="2"/>
</dbReference>
<keyword evidence="6" id="KW-0443">Lipid metabolism</keyword>
<feature type="domain" description="RING-type" evidence="10">
    <location>
        <begin position="205"/>
        <end position="255"/>
    </location>
</feature>
<evidence type="ECO:0000256" key="4">
    <source>
        <dbReference type="ARBA" id="ARBA00022833"/>
    </source>
</evidence>
<sequence>MVKQSSLDNSQILNDDGELTIFFDGEQTSVQTNILLDHIKGASTSVKICMYYFCSKDIIKELLALKKEVKIEIITQNEDNIDIKSLGNISNIDIYYFESSKKYQQDKNQKMHLKCAIIDGFYVIKGSQNWTNKGLETNFEYTEISRKKDTAVIFNKQFERIKQEIPKVHKNLSKKHNLEQKNEVKFDQKDHNILQKEKENLQDDCQICQIYFPNQCQNKNILQCGHTYCNKCLTNEMIKKGDNNQHKSDKCYVCKEQYQLSDFINLNKKKIITFCLKCKNVQKRNIENTTNDQEIQQFLTKSEIEFAQNYFFCDNCKNTQCNQCLIFPYHFDEKCEQQNKSCYFCNDSFSLKLFMEKNQIKICEKCYKKKQDMCLSNLQNDQLCLGEKNHNKCFQNQDQFLMQQESICKFCQNDLKKEKCLQIDCGHIHHIECIKKLNKDELNCLICIEPLKIKDTLQLKCKQCQKQEQKWSETNLILDLIKDEQQMQKKKKIEEYICDQCFHDNSKQNIICEIHYQEDLYFYKCKFCCNYAFYEVNGQYYRCDDCYKNNIIQIQQCQGVEYCPLKINHEEGSIFMGCQICLLNRNEF</sequence>
<dbReference type="EMBL" id="LDAU01000254">
    <property type="protein sequence ID" value="KRW98326.1"/>
    <property type="molecule type" value="Genomic_DNA"/>
</dbReference>
<dbReference type="InterPro" id="IPR025202">
    <property type="entry name" value="PLD-like_dom"/>
</dbReference>
<dbReference type="OrthoDB" id="310657at2759"/>
<dbReference type="Gene3D" id="3.30.40.10">
    <property type="entry name" value="Zinc/RING finger domain, C3HC4 (zinc finger)"/>
    <property type="match status" value="1"/>
</dbReference>
<dbReference type="GO" id="GO:0016042">
    <property type="term" value="P:lipid catabolic process"/>
    <property type="evidence" value="ECO:0007669"/>
    <property type="project" value="UniProtKB-KW"/>
</dbReference>
<dbReference type="GO" id="GO:0016891">
    <property type="term" value="F:RNA endonuclease activity producing 5'-phosphomonoesters, hydrolytic mechanism"/>
    <property type="evidence" value="ECO:0007669"/>
    <property type="project" value="TreeGrafter"/>
</dbReference>
<evidence type="ECO:0000256" key="9">
    <source>
        <dbReference type="PROSITE-ProRule" id="PRU00175"/>
    </source>
</evidence>
<dbReference type="InterPro" id="IPR051406">
    <property type="entry name" value="PLD_domain"/>
</dbReference>
<dbReference type="Proteomes" id="UP000054937">
    <property type="component" value="Unassembled WGS sequence"/>
</dbReference>
<proteinExistence type="inferred from homology"/>
<dbReference type="InterPro" id="IPR017907">
    <property type="entry name" value="Znf_RING_CS"/>
</dbReference>
<dbReference type="SMART" id="SM00184">
    <property type="entry name" value="RING"/>
    <property type="match status" value="2"/>
</dbReference>
<feature type="domain" description="RING-type" evidence="10">
    <location>
        <begin position="408"/>
        <end position="447"/>
    </location>
</feature>
<accession>A0A0V0Q7Z6</accession>
<comment type="caution">
    <text evidence="11">The sequence shown here is derived from an EMBL/GenBank/DDBJ whole genome shotgun (WGS) entry which is preliminary data.</text>
</comment>
<dbReference type="OMA" id="HISPMEM"/>
<keyword evidence="2 9" id="KW-0863">Zinc-finger</keyword>
<dbReference type="GO" id="GO:0008270">
    <property type="term" value="F:zinc ion binding"/>
    <property type="evidence" value="ECO:0007669"/>
    <property type="project" value="UniProtKB-KW"/>
</dbReference>
<evidence type="ECO:0000256" key="1">
    <source>
        <dbReference type="ARBA" id="ARBA00022723"/>
    </source>
</evidence>
<evidence type="ECO:0000313" key="12">
    <source>
        <dbReference type="Proteomes" id="UP000054937"/>
    </source>
</evidence>
<evidence type="ECO:0000256" key="5">
    <source>
        <dbReference type="ARBA" id="ARBA00022963"/>
    </source>
</evidence>
<dbReference type="AlphaFoldDB" id="A0A0V0Q7Z6"/>
<comment type="similarity">
    <text evidence="7">Belongs to the phospholipase D family. MitoPLD/Zucchini subfamily.</text>
</comment>
<evidence type="ECO:0000256" key="2">
    <source>
        <dbReference type="ARBA" id="ARBA00022771"/>
    </source>
</evidence>
<dbReference type="InterPro" id="IPR013083">
    <property type="entry name" value="Znf_RING/FYVE/PHD"/>
</dbReference>
<evidence type="ECO:0000256" key="7">
    <source>
        <dbReference type="ARBA" id="ARBA00038012"/>
    </source>
</evidence>
<dbReference type="InterPro" id="IPR001841">
    <property type="entry name" value="Znf_RING"/>
</dbReference>
<keyword evidence="12" id="KW-1185">Reference proteome</keyword>
<dbReference type="PANTHER" id="PTHR43856:SF1">
    <property type="entry name" value="MITOCHONDRIAL CARDIOLIPIN HYDROLASE"/>
    <property type="match status" value="1"/>
</dbReference>
<evidence type="ECO:0000313" key="11">
    <source>
        <dbReference type="EMBL" id="KRW98326.1"/>
    </source>
</evidence>
<dbReference type="PROSITE" id="PS00518">
    <property type="entry name" value="ZF_RING_1"/>
    <property type="match status" value="1"/>
</dbReference>
<keyword evidence="4" id="KW-0862">Zinc</keyword>
<dbReference type="InParanoid" id="A0A0V0Q7Z6"/>
<evidence type="ECO:0000256" key="3">
    <source>
        <dbReference type="ARBA" id="ARBA00022801"/>
    </source>
</evidence>